<gene>
    <name evidence="9" type="primary">atp8</name>
</gene>
<geneLocation type="mitochondrion" evidence="9"/>
<keyword evidence="6" id="KW-0066">ATP synthesis</keyword>
<dbReference type="Pfam" id="PF02326">
    <property type="entry name" value="YMF19"/>
    <property type="match status" value="1"/>
</dbReference>
<comment type="subcellular location">
    <subcellularLocation>
        <location evidence="1">Mitochondrion membrane</location>
    </subcellularLocation>
</comment>
<evidence type="ECO:0000313" key="9">
    <source>
        <dbReference type="EMBL" id="QTI83196.1"/>
    </source>
</evidence>
<evidence type="ECO:0000256" key="3">
    <source>
        <dbReference type="ARBA" id="ARBA00022989"/>
    </source>
</evidence>
<evidence type="ECO:0000256" key="1">
    <source>
        <dbReference type="ARBA" id="ARBA00004325"/>
    </source>
</evidence>
<reference evidence="9" key="1">
    <citation type="submission" date="2020-12" db="EMBL/GenBank/DDBJ databases">
        <authorList>
            <person name="Xu Q."/>
            <person name="Chen N."/>
        </authorList>
    </citation>
    <scope>NUCLEOTIDE SEQUENCE</scope>
    <source>
        <strain evidence="9">CNS00217</strain>
    </source>
</reference>
<evidence type="ECO:0000259" key="8">
    <source>
        <dbReference type="Pfam" id="PF02326"/>
    </source>
</evidence>
<sequence>MKHISLEIPQFDILTISAQVFGLLATLYFFYYYSIKTTIPYFIEVKKFRAKKLIKNVKSIKTIDKDLNYNLWLINYCYKHFLK</sequence>
<name>A0A8A6KJF5_9STRA</name>
<protein>
    <submittedName>
        <fullName evidence="9">ATPase subunit 8</fullName>
    </submittedName>
</protein>
<proteinExistence type="predicted"/>
<dbReference type="InterPro" id="IPR003319">
    <property type="entry name" value="YMF19-like_N"/>
</dbReference>
<evidence type="ECO:0000256" key="2">
    <source>
        <dbReference type="ARBA" id="ARBA00022692"/>
    </source>
</evidence>
<evidence type="ECO:0000256" key="5">
    <source>
        <dbReference type="ARBA" id="ARBA00023136"/>
    </source>
</evidence>
<dbReference type="AlphaFoldDB" id="A0A8A6KJF5"/>
<keyword evidence="2 7" id="KW-0812">Transmembrane</keyword>
<dbReference type="GO" id="GO:0031966">
    <property type="term" value="C:mitochondrial membrane"/>
    <property type="evidence" value="ECO:0007669"/>
    <property type="project" value="UniProtKB-SubCell"/>
</dbReference>
<keyword evidence="3 7" id="KW-1133">Transmembrane helix</keyword>
<feature type="domain" description="ATP synthase YMF19-like N-terminal" evidence="8">
    <location>
        <begin position="9"/>
        <end position="66"/>
    </location>
</feature>
<dbReference type="GO" id="GO:0006754">
    <property type="term" value="P:ATP biosynthetic process"/>
    <property type="evidence" value="ECO:0007669"/>
    <property type="project" value="UniProtKB-KW"/>
</dbReference>
<feature type="transmembrane region" description="Helical" evidence="7">
    <location>
        <begin position="12"/>
        <end position="33"/>
    </location>
</feature>
<dbReference type="EMBL" id="MW417227">
    <property type="protein sequence ID" value="QTI83196.1"/>
    <property type="molecule type" value="Genomic_DNA"/>
</dbReference>
<organism evidence="9">
    <name type="scientific">Minutocellus polymorphus</name>
    <dbReference type="NCBI Taxonomy" id="265543"/>
    <lineage>
        <taxon>Eukaryota</taxon>
        <taxon>Sar</taxon>
        <taxon>Stramenopiles</taxon>
        <taxon>Ochrophyta</taxon>
        <taxon>Bacillariophyta</taxon>
        <taxon>Mediophyceae</taxon>
        <taxon>Cymatosirophycidae</taxon>
        <taxon>Cymatosirales</taxon>
        <taxon>Cymatosiraceae</taxon>
        <taxon>Minutocellus</taxon>
    </lineage>
</organism>
<evidence type="ECO:0000256" key="6">
    <source>
        <dbReference type="ARBA" id="ARBA00023310"/>
    </source>
</evidence>
<evidence type="ECO:0000256" key="7">
    <source>
        <dbReference type="SAM" id="Phobius"/>
    </source>
</evidence>
<keyword evidence="5 7" id="KW-0472">Membrane</keyword>
<accession>A0A8A6KJF5</accession>
<keyword evidence="4 9" id="KW-0496">Mitochondrion</keyword>
<evidence type="ECO:0000256" key="4">
    <source>
        <dbReference type="ARBA" id="ARBA00023128"/>
    </source>
</evidence>